<evidence type="ECO:0000256" key="1">
    <source>
        <dbReference type="SAM" id="Phobius"/>
    </source>
</evidence>
<accession>A0ABW7XSY5</accession>
<feature type="transmembrane region" description="Helical" evidence="1">
    <location>
        <begin position="69"/>
        <end position="87"/>
    </location>
</feature>
<dbReference type="RefSeq" id="WP_397408117.1">
    <property type="nucleotide sequence ID" value="NZ_JBIRYI010000023.1"/>
</dbReference>
<protein>
    <recommendedName>
        <fullName evidence="4">CPBP family intramembrane metalloprotease</fullName>
    </recommendedName>
</protein>
<feature type="transmembrane region" description="Helical" evidence="1">
    <location>
        <begin position="26"/>
        <end position="49"/>
    </location>
</feature>
<feature type="transmembrane region" description="Helical" evidence="1">
    <location>
        <begin position="143"/>
        <end position="166"/>
    </location>
</feature>
<feature type="transmembrane region" description="Helical" evidence="1">
    <location>
        <begin position="216"/>
        <end position="235"/>
    </location>
</feature>
<gene>
    <name evidence="2" type="ORF">ACH47X_25725</name>
</gene>
<dbReference type="EMBL" id="JBIRYI010000023">
    <property type="protein sequence ID" value="MFI2490335.1"/>
    <property type="molecule type" value="Genomic_DNA"/>
</dbReference>
<keyword evidence="1" id="KW-1133">Transmembrane helix</keyword>
<feature type="transmembrane region" description="Helical" evidence="1">
    <location>
        <begin position="99"/>
        <end position="123"/>
    </location>
</feature>
<evidence type="ECO:0000313" key="3">
    <source>
        <dbReference type="Proteomes" id="UP001611580"/>
    </source>
</evidence>
<reference evidence="2 3" key="1">
    <citation type="submission" date="2024-10" db="EMBL/GenBank/DDBJ databases">
        <title>The Natural Products Discovery Center: Release of the First 8490 Sequenced Strains for Exploring Actinobacteria Biosynthetic Diversity.</title>
        <authorList>
            <person name="Kalkreuter E."/>
            <person name="Kautsar S.A."/>
            <person name="Yang D."/>
            <person name="Bader C.D."/>
            <person name="Teijaro C.N."/>
            <person name="Fluegel L."/>
            <person name="Davis C.M."/>
            <person name="Simpson J.R."/>
            <person name="Lauterbach L."/>
            <person name="Steele A.D."/>
            <person name="Gui C."/>
            <person name="Meng S."/>
            <person name="Li G."/>
            <person name="Viehrig K."/>
            <person name="Ye F."/>
            <person name="Su P."/>
            <person name="Kiefer A.F."/>
            <person name="Nichols A."/>
            <person name="Cepeda A.J."/>
            <person name="Yan W."/>
            <person name="Fan B."/>
            <person name="Jiang Y."/>
            <person name="Adhikari A."/>
            <person name="Zheng C.-J."/>
            <person name="Schuster L."/>
            <person name="Cowan T.M."/>
            <person name="Smanski M.J."/>
            <person name="Chevrette M.G."/>
            <person name="De Carvalho L.P.S."/>
            <person name="Shen B."/>
        </authorList>
    </citation>
    <scope>NUCLEOTIDE SEQUENCE [LARGE SCALE GENOMIC DNA]</scope>
    <source>
        <strain evidence="2 3">NPDC019481</strain>
    </source>
</reference>
<evidence type="ECO:0008006" key="4">
    <source>
        <dbReference type="Google" id="ProtNLM"/>
    </source>
</evidence>
<proteinExistence type="predicted"/>
<keyword evidence="1" id="KW-0472">Membrane</keyword>
<dbReference type="Proteomes" id="UP001611580">
    <property type="component" value="Unassembled WGS sequence"/>
</dbReference>
<evidence type="ECO:0000313" key="2">
    <source>
        <dbReference type="EMBL" id="MFI2490335.1"/>
    </source>
</evidence>
<comment type="caution">
    <text evidence="2">The sequence shown here is derived from an EMBL/GenBank/DDBJ whole genome shotgun (WGS) entry which is preliminary data.</text>
</comment>
<organism evidence="2 3">
    <name type="scientific">Promicromonospora kroppenstedtii</name>
    <dbReference type="NCBI Taxonomy" id="440482"/>
    <lineage>
        <taxon>Bacteria</taxon>
        <taxon>Bacillati</taxon>
        <taxon>Actinomycetota</taxon>
        <taxon>Actinomycetes</taxon>
        <taxon>Micrococcales</taxon>
        <taxon>Promicromonosporaceae</taxon>
        <taxon>Promicromonospora</taxon>
    </lineage>
</organism>
<name>A0ABW7XSY5_9MICO</name>
<keyword evidence="1" id="KW-0812">Transmembrane</keyword>
<feature type="transmembrane region" description="Helical" evidence="1">
    <location>
        <begin position="178"/>
        <end position="196"/>
    </location>
</feature>
<keyword evidence="3" id="KW-1185">Reference proteome</keyword>
<sequence length="248" mass="25311">MSAATALVRDADQRGARRAAGVTVRVVATIGAWYWAIFVVVAAAVIVGSDRFGSGLDQGVLDAQMGGPSRWFLLVLGIIIPAAYLRLHVAAGGTRRSLAVGTVQGALVGGVLIGLVTAVYLLGERALFAALDQPWVREFGLPVDGVAGVALTVLSEALVAATYYLAGAAISAGYYRLGVVRGSLYLLAALVPAALADLSTHTGVTTLVVGTENLPGVLLGLAGGAVAVALAAWLFSTPVRTVHLRPSL</sequence>